<dbReference type="EMBL" id="CAFBNE010000200">
    <property type="protein sequence ID" value="CAB4971386.1"/>
    <property type="molecule type" value="Genomic_DNA"/>
</dbReference>
<reference evidence="1" key="1">
    <citation type="submission" date="2020-05" db="EMBL/GenBank/DDBJ databases">
        <authorList>
            <person name="Chiriac C."/>
            <person name="Salcher M."/>
            <person name="Ghai R."/>
            <person name="Kavagutti S V."/>
        </authorList>
    </citation>
    <scope>NUCLEOTIDE SEQUENCE</scope>
</reference>
<evidence type="ECO:0000313" key="1">
    <source>
        <dbReference type="EMBL" id="CAB4971386.1"/>
    </source>
</evidence>
<gene>
    <name evidence="1" type="ORF">UFOPK3772_03408</name>
</gene>
<accession>A0A6J7LSF6</accession>
<organism evidence="1">
    <name type="scientific">freshwater metagenome</name>
    <dbReference type="NCBI Taxonomy" id="449393"/>
    <lineage>
        <taxon>unclassified sequences</taxon>
        <taxon>metagenomes</taxon>
        <taxon>ecological metagenomes</taxon>
    </lineage>
</organism>
<proteinExistence type="predicted"/>
<protein>
    <submittedName>
        <fullName evidence="1">Unannotated protein</fullName>
    </submittedName>
</protein>
<name>A0A6J7LSF6_9ZZZZ</name>
<sequence length="91" mass="9639">MTTDFLTAMATAAKDLSAAQAKRASLTAKAGERLAASQARFDVELEQARLVEADGWKRLMAVEGMTAATAAQLGGTTAIKVSRWIRPENGD</sequence>
<dbReference type="AlphaFoldDB" id="A0A6J7LSF6"/>